<dbReference type="SUPFAM" id="SSF55073">
    <property type="entry name" value="Nucleotide cyclase"/>
    <property type="match status" value="1"/>
</dbReference>
<feature type="domain" description="EAL" evidence="1">
    <location>
        <begin position="148"/>
        <end position="402"/>
    </location>
</feature>
<dbReference type="InterPro" id="IPR035919">
    <property type="entry name" value="EAL_sf"/>
</dbReference>
<dbReference type="PROSITE" id="PS50883">
    <property type="entry name" value="EAL"/>
    <property type="match status" value="1"/>
</dbReference>
<dbReference type="InterPro" id="IPR001633">
    <property type="entry name" value="EAL_dom"/>
</dbReference>
<evidence type="ECO:0000313" key="3">
    <source>
        <dbReference type="EMBL" id="MFC6672264.1"/>
    </source>
</evidence>
<comment type="caution">
    <text evidence="3">The sequence shown here is derived from an EMBL/GenBank/DDBJ whole genome shotgun (WGS) entry which is preliminary data.</text>
</comment>
<proteinExistence type="predicted"/>
<dbReference type="CDD" id="cd01949">
    <property type="entry name" value="GGDEF"/>
    <property type="match status" value="1"/>
</dbReference>
<dbReference type="InterPro" id="IPR000160">
    <property type="entry name" value="GGDEF_dom"/>
</dbReference>
<evidence type="ECO:0000259" key="2">
    <source>
        <dbReference type="PROSITE" id="PS50887"/>
    </source>
</evidence>
<dbReference type="InterPro" id="IPR043128">
    <property type="entry name" value="Rev_trsase/Diguanyl_cyclase"/>
</dbReference>
<dbReference type="Proteomes" id="UP001596422">
    <property type="component" value="Unassembled WGS sequence"/>
</dbReference>
<protein>
    <submittedName>
        <fullName evidence="3">Bifunctional diguanylate cyclase/phosphodiesterase</fullName>
    </submittedName>
</protein>
<dbReference type="Gene3D" id="3.20.20.450">
    <property type="entry name" value="EAL domain"/>
    <property type="match status" value="1"/>
</dbReference>
<feature type="domain" description="GGDEF" evidence="2">
    <location>
        <begin position="6"/>
        <end position="139"/>
    </location>
</feature>
<gene>
    <name evidence="3" type="ORF">ACFQDL_20970</name>
</gene>
<dbReference type="PROSITE" id="PS50887">
    <property type="entry name" value="GGDEF"/>
    <property type="match status" value="1"/>
</dbReference>
<accession>A0ABW2A4G5</accession>
<sequence>MRARRAGAALLFIDLDRFKNINETLGLAGGDDLLQQVARRLADCLRPGDSLARLGSDEFCILLPDLGQVTASQNVARRIQQGFQAPFQLGDEEVHVTCTIGIALYPDDTGDAPTLLRQADTAAHHAKRHGRNAIQYFDDGINREAQQRLQLNEGLRRALGSDELFVEYQPRYDISGLKVLGAEALVRWRHPEQGLVSPMTFIPLAEESGLILELGGQVLRQACVAAQQWNRDSLTPVPVSVNLSPRQLRDPDLIGAVCDALQHSGLPPELLELEITETVVIEDINRVLGTLHELRDMGISISVDDFGTGYSSLIYLKKLPVDTVKIDRSFVNDVPGSTDDEYLIEAIISMAHSLRLRVVAEGVETEEQRAFLQRLGCDELQGYLLGRPGSAETMIGLTRDRSRDGASRKLPRLLGEH</sequence>
<dbReference type="EMBL" id="JBHSWE010000001">
    <property type="protein sequence ID" value="MFC6672264.1"/>
    <property type="molecule type" value="Genomic_DNA"/>
</dbReference>
<dbReference type="InterPro" id="IPR029787">
    <property type="entry name" value="Nucleotide_cyclase"/>
</dbReference>
<dbReference type="PANTHER" id="PTHR33121:SF70">
    <property type="entry name" value="SIGNALING PROTEIN YKOW"/>
    <property type="match status" value="1"/>
</dbReference>
<dbReference type="SMART" id="SM00267">
    <property type="entry name" value="GGDEF"/>
    <property type="match status" value="1"/>
</dbReference>
<dbReference type="Gene3D" id="3.30.70.270">
    <property type="match status" value="1"/>
</dbReference>
<evidence type="ECO:0000259" key="1">
    <source>
        <dbReference type="PROSITE" id="PS50883"/>
    </source>
</evidence>
<evidence type="ECO:0000313" key="4">
    <source>
        <dbReference type="Proteomes" id="UP001596422"/>
    </source>
</evidence>
<dbReference type="InterPro" id="IPR050706">
    <property type="entry name" value="Cyclic-di-GMP_PDE-like"/>
</dbReference>
<reference evidence="4" key="1">
    <citation type="journal article" date="2019" name="Int. J. Syst. Evol. Microbiol.">
        <title>The Global Catalogue of Microorganisms (GCM) 10K type strain sequencing project: providing services to taxonomists for standard genome sequencing and annotation.</title>
        <authorList>
            <consortium name="The Broad Institute Genomics Platform"/>
            <consortium name="The Broad Institute Genome Sequencing Center for Infectious Disease"/>
            <person name="Wu L."/>
            <person name="Ma J."/>
        </authorList>
    </citation>
    <scope>NUCLEOTIDE SEQUENCE [LARGE SCALE GENOMIC DNA]</scope>
    <source>
        <strain evidence="4">NBRC 111756</strain>
    </source>
</reference>
<name>A0ABW2A4G5_9GAMM</name>
<dbReference type="PANTHER" id="PTHR33121">
    <property type="entry name" value="CYCLIC DI-GMP PHOSPHODIESTERASE PDEF"/>
    <property type="match status" value="1"/>
</dbReference>
<dbReference type="Pfam" id="PF00990">
    <property type="entry name" value="GGDEF"/>
    <property type="match status" value="1"/>
</dbReference>
<dbReference type="NCBIfam" id="TIGR00254">
    <property type="entry name" value="GGDEF"/>
    <property type="match status" value="1"/>
</dbReference>
<dbReference type="RefSeq" id="WP_379913233.1">
    <property type="nucleotide sequence ID" value="NZ_JBHSWE010000001.1"/>
</dbReference>
<dbReference type="SMART" id="SM00052">
    <property type="entry name" value="EAL"/>
    <property type="match status" value="1"/>
</dbReference>
<organism evidence="3 4">
    <name type="scientific">Marinobacterium aestuariivivens</name>
    <dbReference type="NCBI Taxonomy" id="1698799"/>
    <lineage>
        <taxon>Bacteria</taxon>
        <taxon>Pseudomonadati</taxon>
        <taxon>Pseudomonadota</taxon>
        <taxon>Gammaproteobacteria</taxon>
        <taxon>Oceanospirillales</taxon>
        <taxon>Oceanospirillaceae</taxon>
        <taxon>Marinobacterium</taxon>
    </lineage>
</organism>
<dbReference type="Pfam" id="PF00563">
    <property type="entry name" value="EAL"/>
    <property type="match status" value="1"/>
</dbReference>
<keyword evidence="4" id="KW-1185">Reference proteome</keyword>
<dbReference type="SUPFAM" id="SSF141868">
    <property type="entry name" value="EAL domain-like"/>
    <property type="match status" value="1"/>
</dbReference>
<dbReference type="CDD" id="cd01948">
    <property type="entry name" value="EAL"/>
    <property type="match status" value="1"/>
</dbReference>